<dbReference type="Gene3D" id="3.40.50.1820">
    <property type="entry name" value="alpha/beta hydrolase"/>
    <property type="match status" value="1"/>
</dbReference>
<dbReference type="EMBL" id="JBEHHI010000002">
    <property type="protein sequence ID" value="MEX5728625.1"/>
    <property type="molecule type" value="Genomic_DNA"/>
</dbReference>
<organism evidence="2 3">
    <name type="scientific">Rhodovulum iodosum</name>
    <dbReference type="NCBI Taxonomy" id="68291"/>
    <lineage>
        <taxon>Bacteria</taxon>
        <taxon>Pseudomonadati</taxon>
        <taxon>Pseudomonadota</taxon>
        <taxon>Alphaproteobacteria</taxon>
        <taxon>Rhodobacterales</taxon>
        <taxon>Paracoccaceae</taxon>
        <taxon>Rhodovulum</taxon>
    </lineage>
</organism>
<evidence type="ECO:0000259" key="1">
    <source>
        <dbReference type="Pfam" id="PF08386"/>
    </source>
</evidence>
<dbReference type="RefSeq" id="WP_125406699.1">
    <property type="nucleotide sequence ID" value="NZ_JBEHHI010000002.1"/>
</dbReference>
<comment type="caution">
    <text evidence="2">The sequence shown here is derived from an EMBL/GenBank/DDBJ whole genome shotgun (WGS) entry which is preliminary data.</text>
</comment>
<keyword evidence="3" id="KW-1185">Reference proteome</keyword>
<evidence type="ECO:0000313" key="2">
    <source>
        <dbReference type="EMBL" id="MEX5728625.1"/>
    </source>
</evidence>
<dbReference type="InterPro" id="IPR013595">
    <property type="entry name" value="Pept_S33_TAP-like_C"/>
</dbReference>
<dbReference type="SUPFAM" id="SSF53474">
    <property type="entry name" value="alpha/beta-Hydrolases"/>
    <property type="match status" value="1"/>
</dbReference>
<gene>
    <name evidence="2" type="ORF">Ga0609869_001978</name>
</gene>
<reference evidence="2 3" key="1">
    <citation type="submission" date="2024-06" db="EMBL/GenBank/DDBJ databases">
        <title>Genome of Rhodovulum iodosum, a marine photoferrotroph.</title>
        <authorList>
            <person name="Bianchini G."/>
            <person name="Nikeleit V."/>
            <person name="Kappler A."/>
            <person name="Bryce C."/>
            <person name="Sanchez-Baracaldo P."/>
        </authorList>
    </citation>
    <scope>NUCLEOTIDE SEQUENCE [LARGE SCALE GENOMIC DNA]</scope>
    <source>
        <strain evidence="2 3">UT/N1</strain>
    </source>
</reference>
<dbReference type="InterPro" id="IPR029058">
    <property type="entry name" value="AB_hydrolase_fold"/>
</dbReference>
<sequence length="156" mass="17588">MPHAFYKRRQLFFNTIHCVEDIPFERFEDAVNSYNDLAFPQLSDLALSQTMADLCRNWPVGAAPIQVKDPVSSMVPTLILQGAYDRRTPVFMGKRAARELENSTYVLVPQSGHEVWSYAGDCVGQIAGAFIQDPDADLDLSCLVARQPQWVLPRDQ</sequence>
<feature type="domain" description="Peptidase S33 tripeptidyl aminopeptidase-like C-terminal" evidence="1">
    <location>
        <begin position="50"/>
        <end position="138"/>
    </location>
</feature>
<name>A0ABV3XTF4_9RHOB</name>
<proteinExistence type="predicted"/>
<dbReference type="Pfam" id="PF08386">
    <property type="entry name" value="Abhydrolase_4"/>
    <property type="match status" value="1"/>
</dbReference>
<accession>A0ABV3XTF4</accession>
<dbReference type="Proteomes" id="UP001560019">
    <property type="component" value="Unassembled WGS sequence"/>
</dbReference>
<protein>
    <submittedName>
        <fullName evidence="2">Pimeloyl-ACP methyl ester carboxylesterase</fullName>
    </submittedName>
</protein>
<evidence type="ECO:0000313" key="3">
    <source>
        <dbReference type="Proteomes" id="UP001560019"/>
    </source>
</evidence>